<dbReference type="NCBIfam" id="TIGR00879">
    <property type="entry name" value="SP"/>
    <property type="match status" value="1"/>
</dbReference>
<dbReference type="AlphaFoldDB" id="B8LQK6"/>
<feature type="transmembrane region" description="Helical" evidence="9">
    <location>
        <begin position="312"/>
        <end position="333"/>
    </location>
</feature>
<evidence type="ECO:0000256" key="1">
    <source>
        <dbReference type="ARBA" id="ARBA00004141"/>
    </source>
</evidence>
<dbReference type="EMBL" id="EF678159">
    <property type="protein sequence ID" value="ABR17936.1"/>
    <property type="molecule type" value="mRNA"/>
</dbReference>
<feature type="transmembrane region" description="Helical" evidence="9">
    <location>
        <begin position="283"/>
        <end position="306"/>
    </location>
</feature>
<dbReference type="Pfam" id="PF00083">
    <property type="entry name" value="Sugar_tr"/>
    <property type="match status" value="1"/>
</dbReference>
<dbReference type="PANTHER" id="PTHR48022:SF7">
    <property type="entry name" value="MAJOR FACILITATOR SUPERFAMILY (MFS) PROFILE DOMAIN-CONTAINING PROTEIN-RELATED"/>
    <property type="match status" value="1"/>
</dbReference>
<feature type="transmembrane region" description="Helical" evidence="9">
    <location>
        <begin position="89"/>
        <end position="112"/>
    </location>
</feature>
<comment type="subcellular location">
    <subcellularLocation>
        <location evidence="1">Membrane</location>
        <topology evidence="1">Multi-pass membrane protein</topology>
    </subcellularLocation>
</comment>
<keyword evidence="3 7" id="KW-0813">Transport</keyword>
<keyword evidence="5 9" id="KW-1133">Transmembrane helix</keyword>
<evidence type="ECO:0000259" key="10">
    <source>
        <dbReference type="PROSITE" id="PS50850"/>
    </source>
</evidence>
<comment type="similarity">
    <text evidence="2 7">Belongs to the major facilitator superfamily. Sugar transporter (TC 2.A.1.1) family.</text>
</comment>
<organism evidence="11">
    <name type="scientific">Picea sitchensis</name>
    <name type="common">Sitka spruce</name>
    <name type="synonym">Pinus sitchensis</name>
    <dbReference type="NCBI Taxonomy" id="3332"/>
    <lineage>
        <taxon>Eukaryota</taxon>
        <taxon>Viridiplantae</taxon>
        <taxon>Streptophyta</taxon>
        <taxon>Embryophyta</taxon>
        <taxon>Tracheophyta</taxon>
        <taxon>Spermatophyta</taxon>
        <taxon>Pinopsida</taxon>
        <taxon>Pinidae</taxon>
        <taxon>Conifers I</taxon>
        <taxon>Pinales</taxon>
        <taxon>Pinaceae</taxon>
        <taxon>Picea</taxon>
    </lineage>
</organism>
<feature type="transmembrane region" description="Helical" evidence="9">
    <location>
        <begin position="148"/>
        <end position="168"/>
    </location>
</feature>
<evidence type="ECO:0000256" key="6">
    <source>
        <dbReference type="ARBA" id="ARBA00023136"/>
    </source>
</evidence>
<dbReference type="Gene3D" id="1.20.1250.20">
    <property type="entry name" value="MFS general substrate transporter like domains"/>
    <property type="match status" value="1"/>
</dbReference>
<dbReference type="FunFam" id="1.20.1250.20:FF:000026">
    <property type="entry name" value="MFS quinate transporter QutD"/>
    <property type="match status" value="1"/>
</dbReference>
<dbReference type="GO" id="GO:0016020">
    <property type="term" value="C:membrane"/>
    <property type="evidence" value="ECO:0007669"/>
    <property type="project" value="UniProtKB-SubCell"/>
</dbReference>
<dbReference type="PANTHER" id="PTHR48022">
    <property type="entry name" value="PLASTIDIC GLUCOSE TRANSPORTER 4"/>
    <property type="match status" value="1"/>
</dbReference>
<dbReference type="PROSITE" id="PS00216">
    <property type="entry name" value="SUGAR_TRANSPORT_1"/>
    <property type="match status" value="2"/>
</dbReference>
<feature type="region of interest" description="Disordered" evidence="8">
    <location>
        <begin position="522"/>
        <end position="542"/>
    </location>
</feature>
<dbReference type="InterPro" id="IPR005829">
    <property type="entry name" value="Sugar_transporter_CS"/>
</dbReference>
<dbReference type="InterPro" id="IPR050360">
    <property type="entry name" value="MFS_Sugar_Transporters"/>
</dbReference>
<reference evidence="11" key="1">
    <citation type="submission" date="2007-06" db="EMBL/GenBank/DDBJ databases">
        <title>Full length cDNA sequences from Sitka Spruce (Picea sitchensis).</title>
        <authorList>
            <person name="Ralph S.G."/>
            <person name="Chun H.E."/>
            <person name="Liao N."/>
            <person name="Ali J."/>
            <person name="Reid K."/>
            <person name="Kolosova N."/>
            <person name="Cooper N."/>
            <person name="Cullis C."/>
            <person name="Jancsik S."/>
            <person name="Moore R."/>
            <person name="Mayo M."/>
            <person name="Wagner S."/>
            <person name="Holt R.A."/>
            <person name="Jones S.J.M."/>
            <person name="Marra M.A."/>
            <person name="Ritland C.E."/>
            <person name="Ritland K."/>
            <person name="Bohlmann J."/>
        </authorList>
    </citation>
    <scope>NUCLEOTIDE SEQUENCE</scope>
    <source>
        <tissue evidence="11">Bark</tissue>
    </source>
</reference>
<evidence type="ECO:0000256" key="3">
    <source>
        <dbReference type="ARBA" id="ARBA00022448"/>
    </source>
</evidence>
<dbReference type="InterPro" id="IPR003663">
    <property type="entry name" value="Sugar/inositol_transpt"/>
</dbReference>
<dbReference type="InterPro" id="IPR005828">
    <property type="entry name" value="MFS_sugar_transport-like"/>
</dbReference>
<dbReference type="PROSITE" id="PS50850">
    <property type="entry name" value="MFS"/>
    <property type="match status" value="1"/>
</dbReference>
<keyword evidence="6 9" id="KW-0472">Membrane</keyword>
<evidence type="ECO:0000313" key="11">
    <source>
        <dbReference type="EMBL" id="ABR17936.1"/>
    </source>
</evidence>
<feature type="transmembrane region" description="Helical" evidence="9">
    <location>
        <begin position="188"/>
        <end position="207"/>
    </location>
</feature>
<dbReference type="InterPro" id="IPR020846">
    <property type="entry name" value="MFS_dom"/>
</dbReference>
<feature type="domain" description="Major facilitator superfamily (MFS) profile" evidence="10">
    <location>
        <begin position="10"/>
        <end position="477"/>
    </location>
</feature>
<evidence type="ECO:0000256" key="9">
    <source>
        <dbReference type="SAM" id="Phobius"/>
    </source>
</evidence>
<dbReference type="InterPro" id="IPR036259">
    <property type="entry name" value="MFS_trans_sf"/>
</dbReference>
<dbReference type="GO" id="GO:0005351">
    <property type="term" value="F:carbohydrate:proton symporter activity"/>
    <property type="evidence" value="ECO:0007669"/>
    <property type="project" value="TreeGrafter"/>
</dbReference>
<evidence type="ECO:0000256" key="8">
    <source>
        <dbReference type="SAM" id="MobiDB-lite"/>
    </source>
</evidence>
<sequence length="542" mass="59718">MYTISNVYIIATVAVIGGGLFGFDISSMSAILGTTSYKCYFNNNGFDENGMCRGPNPSVQGGITAAMTAGSWLGALISGYLSDILGRRYAIMIGCVIWIIGSAITCASQNIAMLVVGRLINGLCVGIQSAQVPVYISECVPPTKRGRLVGLQQWAITWGILILYYVSYGASFVGGDQPDTYSEAVFRIPWGIQMVPGVLLLCFMIFMPESPRWLARKDRWEEAHRILTLIHGKGDPDSPLVQYEMNDIREMCATEAMFADVTYWELFYPKNIYRTHIGMFTQIWSQLTGMNVMMYYITYIFGMAGYSGSANLLASSIQYIINVVMTVPALIWMDKWGRRVPLIIGAFLMMTFMFANAGIMGGTGIVRPGGIDGVPQQSMEVSGAPAQGLIACTYLFVASYAITWGPISWVYPPEVYPQRVRGKAVALATSANWAFNTALSAFVPEAFATIRWKVYIVFGVFNLCMLIHAALLFPETAGKTLEQTQFMFEDPNGIPYIGTPAWKTKKSTMDMAQVERGNVTVGPKDVDEKSMEETGTVEVKKE</sequence>
<feature type="compositionally biased region" description="Basic and acidic residues" evidence="8">
    <location>
        <begin position="524"/>
        <end position="542"/>
    </location>
</feature>
<feature type="transmembrane region" description="Helical" evidence="9">
    <location>
        <begin position="7"/>
        <end position="32"/>
    </location>
</feature>
<name>B8LQK6_PICSI</name>
<dbReference type="PROSITE" id="PS00217">
    <property type="entry name" value="SUGAR_TRANSPORT_2"/>
    <property type="match status" value="1"/>
</dbReference>
<accession>B8LQK6</accession>
<evidence type="ECO:0000256" key="7">
    <source>
        <dbReference type="RuleBase" id="RU003346"/>
    </source>
</evidence>
<dbReference type="SUPFAM" id="SSF103473">
    <property type="entry name" value="MFS general substrate transporter"/>
    <property type="match status" value="1"/>
</dbReference>
<feature type="transmembrane region" description="Helical" evidence="9">
    <location>
        <begin position="340"/>
        <end position="366"/>
    </location>
</feature>
<dbReference type="PRINTS" id="PR00171">
    <property type="entry name" value="SUGRTRNSPORT"/>
</dbReference>
<feature type="transmembrane region" description="Helical" evidence="9">
    <location>
        <begin position="455"/>
        <end position="473"/>
    </location>
</feature>
<evidence type="ECO:0000256" key="5">
    <source>
        <dbReference type="ARBA" id="ARBA00022989"/>
    </source>
</evidence>
<keyword evidence="4 9" id="KW-0812">Transmembrane</keyword>
<dbReference type="CDD" id="cd17356">
    <property type="entry name" value="MFS_HXT"/>
    <property type="match status" value="1"/>
</dbReference>
<feature type="transmembrane region" description="Helical" evidence="9">
    <location>
        <begin position="386"/>
        <end position="412"/>
    </location>
</feature>
<evidence type="ECO:0000256" key="4">
    <source>
        <dbReference type="ARBA" id="ARBA00022692"/>
    </source>
</evidence>
<protein>
    <recommendedName>
        <fullName evidence="10">Major facilitator superfamily (MFS) profile domain-containing protein</fullName>
    </recommendedName>
</protein>
<evidence type="ECO:0000256" key="2">
    <source>
        <dbReference type="ARBA" id="ARBA00010992"/>
    </source>
</evidence>
<proteinExistence type="evidence at transcript level"/>